<sequence length="586" mass="64390">MLYVLLNWCWLSITAFLTGFVFLAPFERLGYRPKRVTGVWMAGLAALTGYAQVFSLFGGVGAGANLLLALFCVLSAVLLRKRLAEFWRLRRKELSRPKLLLLAALTLLLAYGTSRGFLHVDTDLYHAQAIRWIEEYGVAPGLGNLHSRFAYNSAAFALCALFSMKWLFGQPVHAAQGFLALAVAIQCVCGLLTLGTGRRVRISDFMRLGAVYYLTVLFGEIVSPATDYFAMLLVFYVLTAWLDELEAGEKNAAPYALLSLLLVFTVTVKLSAAVLLALALKPAAMLLAGKKWRQIGLYLGLGLLICLPWMIRGVLISGWLFYPFTFVDLFSVDWKMEKGYADSDAKEIQVFARGLYDVNLYDTPFAGWAGNWFSRLRGMEKLWIVSCVLCAAADAASLVICAAGAWKRRRKGSSFLGRDWLLYGAVLLIGYLFWQFSAPLVRYGYAYVIALPAGTAGFWFCFLTASGGEKAGMRNARMGGTAGGGRERGTGAARSVFLLCAGVFLLYKAADLSAAVRSSAGQPYYVRQQGYGEYEAVAWELDGITVYVPADGGKIGYDKFPSAPRVQDIELREKGNLRAGFRPSDG</sequence>
<feature type="transmembrane region" description="Helical" evidence="1">
    <location>
        <begin position="174"/>
        <end position="197"/>
    </location>
</feature>
<keyword evidence="1" id="KW-0812">Transmembrane</keyword>
<name>A0A9D1YQV5_9FIRM</name>
<proteinExistence type="predicted"/>
<protein>
    <recommendedName>
        <fullName evidence="2">DUF8201 domain-containing protein</fullName>
    </recommendedName>
</protein>
<reference evidence="3" key="2">
    <citation type="submission" date="2021-04" db="EMBL/GenBank/DDBJ databases">
        <authorList>
            <person name="Gilroy R."/>
        </authorList>
    </citation>
    <scope>NUCLEOTIDE SEQUENCE</scope>
    <source>
        <strain evidence="3">ChiSxjej3B15-24422</strain>
    </source>
</reference>
<keyword evidence="1" id="KW-0472">Membrane</keyword>
<feature type="transmembrane region" description="Helical" evidence="1">
    <location>
        <begin position="446"/>
        <end position="468"/>
    </location>
</feature>
<feature type="transmembrane region" description="Helical" evidence="1">
    <location>
        <begin position="382"/>
        <end position="403"/>
    </location>
</feature>
<gene>
    <name evidence="3" type="ORF">H9831_11925</name>
</gene>
<evidence type="ECO:0000256" key="1">
    <source>
        <dbReference type="SAM" id="Phobius"/>
    </source>
</evidence>
<feature type="domain" description="DUF8201" evidence="2">
    <location>
        <begin position="1"/>
        <end position="449"/>
    </location>
</feature>
<accession>A0A9D1YQV5</accession>
<dbReference type="InterPro" id="IPR058514">
    <property type="entry name" value="DUF8201"/>
</dbReference>
<evidence type="ECO:0000313" key="4">
    <source>
        <dbReference type="Proteomes" id="UP000824007"/>
    </source>
</evidence>
<comment type="caution">
    <text evidence="3">The sequence shown here is derived from an EMBL/GenBank/DDBJ whole genome shotgun (WGS) entry which is preliminary data.</text>
</comment>
<reference evidence="3" key="1">
    <citation type="journal article" date="2021" name="PeerJ">
        <title>Extensive microbial diversity within the chicken gut microbiome revealed by metagenomics and culture.</title>
        <authorList>
            <person name="Gilroy R."/>
            <person name="Ravi A."/>
            <person name="Getino M."/>
            <person name="Pursley I."/>
            <person name="Horton D.L."/>
            <person name="Alikhan N.F."/>
            <person name="Baker D."/>
            <person name="Gharbi K."/>
            <person name="Hall N."/>
            <person name="Watson M."/>
            <person name="Adriaenssens E.M."/>
            <person name="Foster-Nyarko E."/>
            <person name="Jarju S."/>
            <person name="Secka A."/>
            <person name="Antonio M."/>
            <person name="Oren A."/>
            <person name="Chaudhuri R.R."/>
            <person name="La Ragione R."/>
            <person name="Hildebrand F."/>
            <person name="Pallen M.J."/>
        </authorList>
    </citation>
    <scope>NUCLEOTIDE SEQUENCE</scope>
    <source>
        <strain evidence="3">ChiSxjej3B15-24422</strain>
    </source>
</reference>
<feature type="transmembrane region" description="Helical" evidence="1">
    <location>
        <begin position="36"/>
        <end position="54"/>
    </location>
</feature>
<dbReference type="AlphaFoldDB" id="A0A9D1YQV5"/>
<feature type="transmembrane region" description="Helical" evidence="1">
    <location>
        <begin position="209"/>
        <end position="236"/>
    </location>
</feature>
<keyword evidence="1" id="KW-1133">Transmembrane helix</keyword>
<feature type="transmembrane region" description="Helical" evidence="1">
    <location>
        <begin position="301"/>
        <end position="322"/>
    </location>
</feature>
<organism evidence="3 4">
    <name type="scientific">Candidatus Eisenbergiella pullistercoris</name>
    <dbReference type="NCBI Taxonomy" id="2838555"/>
    <lineage>
        <taxon>Bacteria</taxon>
        <taxon>Bacillati</taxon>
        <taxon>Bacillota</taxon>
        <taxon>Clostridia</taxon>
        <taxon>Lachnospirales</taxon>
        <taxon>Lachnospiraceae</taxon>
        <taxon>Eisenbergiella</taxon>
    </lineage>
</organism>
<dbReference type="NCBIfam" id="NF047510">
    <property type="entry name" value="LIC_10190_fam"/>
    <property type="match status" value="1"/>
</dbReference>
<feature type="transmembrane region" description="Helical" evidence="1">
    <location>
        <begin position="99"/>
        <end position="118"/>
    </location>
</feature>
<dbReference type="Pfam" id="PF26626">
    <property type="entry name" value="DUF8201"/>
    <property type="match status" value="1"/>
</dbReference>
<feature type="transmembrane region" description="Helical" evidence="1">
    <location>
        <begin position="6"/>
        <end position="24"/>
    </location>
</feature>
<dbReference type="InterPro" id="IPR058065">
    <property type="entry name" value="LIC_10190-like"/>
</dbReference>
<dbReference type="Proteomes" id="UP000824007">
    <property type="component" value="Unassembled WGS sequence"/>
</dbReference>
<feature type="transmembrane region" description="Helical" evidence="1">
    <location>
        <begin position="415"/>
        <end position="434"/>
    </location>
</feature>
<evidence type="ECO:0000313" key="3">
    <source>
        <dbReference type="EMBL" id="HIY61365.1"/>
    </source>
</evidence>
<evidence type="ECO:0000259" key="2">
    <source>
        <dbReference type="Pfam" id="PF26626"/>
    </source>
</evidence>
<feature type="transmembrane region" description="Helical" evidence="1">
    <location>
        <begin position="256"/>
        <end position="280"/>
    </location>
</feature>
<dbReference type="EMBL" id="DXDD01000145">
    <property type="protein sequence ID" value="HIY61365.1"/>
    <property type="molecule type" value="Genomic_DNA"/>
</dbReference>
<feature type="transmembrane region" description="Helical" evidence="1">
    <location>
        <begin position="60"/>
        <end position="79"/>
    </location>
</feature>